<proteinExistence type="predicted"/>
<accession>A0A916LAA7</accession>
<dbReference type="EMBL" id="CSBK01000725">
    <property type="protein sequence ID" value="COX81608.1"/>
    <property type="molecule type" value="Genomic_DNA"/>
</dbReference>
<dbReference type="AlphaFoldDB" id="A0A916LAA7"/>
<name>A0A916LAA7_MYCTX</name>
<feature type="compositionally biased region" description="Basic residues" evidence="1">
    <location>
        <begin position="71"/>
        <end position="82"/>
    </location>
</feature>
<protein>
    <submittedName>
        <fullName evidence="2">Uncharacterized protein</fullName>
    </submittedName>
</protein>
<dbReference type="Proteomes" id="UP000039021">
    <property type="component" value="Unassembled WGS sequence"/>
</dbReference>
<organism evidence="2 3">
    <name type="scientific">Mycobacterium tuberculosis</name>
    <dbReference type="NCBI Taxonomy" id="1773"/>
    <lineage>
        <taxon>Bacteria</taxon>
        <taxon>Bacillati</taxon>
        <taxon>Actinomycetota</taxon>
        <taxon>Actinomycetes</taxon>
        <taxon>Mycobacteriales</taxon>
        <taxon>Mycobacteriaceae</taxon>
        <taxon>Mycobacterium</taxon>
        <taxon>Mycobacterium tuberculosis complex</taxon>
    </lineage>
</organism>
<evidence type="ECO:0000313" key="3">
    <source>
        <dbReference type="Proteomes" id="UP000039021"/>
    </source>
</evidence>
<feature type="compositionally biased region" description="Basic and acidic residues" evidence="1">
    <location>
        <begin position="133"/>
        <end position="147"/>
    </location>
</feature>
<gene>
    <name evidence="2" type="ORF">ERS007739_01755</name>
</gene>
<feature type="region of interest" description="Disordered" evidence="1">
    <location>
        <begin position="1"/>
        <end position="180"/>
    </location>
</feature>
<evidence type="ECO:0000313" key="2">
    <source>
        <dbReference type="EMBL" id="COX81608.1"/>
    </source>
</evidence>
<sequence>MHTARGGPTPVPRRATASRSCRGSEQRSMIPAPARRPTGPTGRNAQAPNATQRCSPPHRCRALVSSPAGHRWWRRSRVRPRQRPSPVSCPEPRSPRRAIVVPGSVSGGRARTPGRPRGAPARDPPVTPTRRTGGCDDPKKPGRRRDPTCTCSWTSARPSEKLTIQSKPSAVSHIGDYHRH</sequence>
<feature type="compositionally biased region" description="Low complexity" evidence="1">
    <location>
        <begin position="107"/>
        <end position="121"/>
    </location>
</feature>
<evidence type="ECO:0000256" key="1">
    <source>
        <dbReference type="SAM" id="MobiDB-lite"/>
    </source>
</evidence>
<feature type="compositionally biased region" description="Polar residues" evidence="1">
    <location>
        <begin position="149"/>
        <end position="169"/>
    </location>
</feature>
<reference evidence="3" key="1">
    <citation type="submission" date="2015-03" db="EMBL/GenBank/DDBJ databases">
        <authorList>
            <consortium name="Pathogen Informatics"/>
        </authorList>
    </citation>
    <scope>NUCLEOTIDE SEQUENCE [LARGE SCALE GENOMIC DNA]</scope>
    <source>
        <strain evidence="3">N09902308</strain>
    </source>
</reference>
<feature type="compositionally biased region" description="Polar residues" evidence="1">
    <location>
        <begin position="17"/>
        <end position="27"/>
    </location>
</feature>
<comment type="caution">
    <text evidence="2">The sequence shown here is derived from an EMBL/GenBank/DDBJ whole genome shotgun (WGS) entry which is preliminary data.</text>
</comment>
<feature type="compositionally biased region" description="Polar residues" evidence="1">
    <location>
        <begin position="41"/>
        <end position="54"/>
    </location>
</feature>